<name>A0A671E5F9_RHIFE</name>
<dbReference type="GO" id="GO:0005615">
    <property type="term" value="C:extracellular space"/>
    <property type="evidence" value="ECO:0007669"/>
    <property type="project" value="TreeGrafter"/>
</dbReference>
<evidence type="ECO:0000313" key="35">
    <source>
        <dbReference type="Proteomes" id="UP000472240"/>
    </source>
</evidence>
<evidence type="ECO:0000256" key="7">
    <source>
        <dbReference type="ARBA" id="ARBA00011245"/>
    </source>
</evidence>
<accession>A0A671E5F9</accession>
<dbReference type="GO" id="GO:0031965">
    <property type="term" value="C:nuclear membrane"/>
    <property type="evidence" value="ECO:0007669"/>
    <property type="project" value="UniProtKB-SubCell"/>
</dbReference>
<dbReference type="GO" id="GO:0001516">
    <property type="term" value="P:prostaglandin biosynthetic process"/>
    <property type="evidence" value="ECO:0007669"/>
    <property type="project" value="UniProtKB-KW"/>
</dbReference>
<evidence type="ECO:0000256" key="20">
    <source>
        <dbReference type="ARBA" id="ARBA00023136"/>
    </source>
</evidence>
<reference evidence="34" key="5">
    <citation type="submission" date="2025-09" db="UniProtKB">
        <authorList>
            <consortium name="Ensembl"/>
        </authorList>
    </citation>
    <scope>IDENTIFICATION</scope>
</reference>
<evidence type="ECO:0000256" key="18">
    <source>
        <dbReference type="ARBA" id="ARBA00023034"/>
    </source>
</evidence>
<evidence type="ECO:0000313" key="34">
    <source>
        <dbReference type="Ensembl" id="ENSRFEP00010008250.1"/>
    </source>
</evidence>
<protein>
    <recommendedName>
        <fullName evidence="28">Prostaglandin-H2 D-isomerase</fullName>
        <ecNumber evidence="27">5.3.99.2</ecNumber>
    </recommendedName>
    <alternativeName>
        <fullName evidence="31">Glutathione-independent PGD synthase</fullName>
    </alternativeName>
    <alternativeName>
        <fullName evidence="30">Lipocalin-type prostaglandin-D synthase</fullName>
    </alternativeName>
    <alternativeName>
        <fullName evidence="29">Prostaglandin-D2 synthase</fullName>
    </alternativeName>
</protein>
<dbReference type="InterPro" id="IPR002345">
    <property type="entry name" value="Lipocalin"/>
</dbReference>
<dbReference type="GeneTree" id="ENSGT01120000271921"/>
<dbReference type="GO" id="GO:0005791">
    <property type="term" value="C:rough endoplasmic reticulum"/>
    <property type="evidence" value="ECO:0007669"/>
    <property type="project" value="UniProtKB-SubCell"/>
</dbReference>
<evidence type="ECO:0000256" key="4">
    <source>
        <dbReference type="ARBA" id="ARBA00004556"/>
    </source>
</evidence>
<keyword evidence="12" id="KW-0964">Secreted</keyword>
<evidence type="ECO:0000256" key="24">
    <source>
        <dbReference type="ARBA" id="ARBA00023235"/>
    </source>
</evidence>
<evidence type="ECO:0000256" key="22">
    <source>
        <dbReference type="ARBA" id="ARBA00023160"/>
    </source>
</evidence>
<keyword evidence="35" id="KW-1185">Reference proteome</keyword>
<feature type="chain" id="PRO_5025600385" description="Prostaglandin-H2 D-isomerase" evidence="32">
    <location>
        <begin position="27"/>
        <end position="254"/>
    </location>
</feature>
<keyword evidence="22" id="KW-0275">Fatty acid biosynthesis</keyword>
<reference evidence="34 35" key="2">
    <citation type="journal article" date="2018" name="Annu Rev Anim Biosci">
        <title>Bat Biology, Genomes, and the Bat1K Project: To Generate Chromosome-Level Genomes for All Living Bat Species.</title>
        <authorList>
            <person name="Teeling E.C."/>
            <person name="Vernes S.C."/>
            <person name="Davalos L.M."/>
            <person name="Ray D.A."/>
            <person name="Gilbert M.T.P."/>
            <person name="Myers E."/>
        </authorList>
    </citation>
    <scope>NUCLEOTIDE SEQUENCE</scope>
</reference>
<dbReference type="SUPFAM" id="SSF50814">
    <property type="entry name" value="Lipocalins"/>
    <property type="match status" value="2"/>
</dbReference>
<dbReference type="InParanoid" id="A0A671E5F9"/>
<evidence type="ECO:0000256" key="1">
    <source>
        <dbReference type="ARBA" id="ARBA00004126"/>
    </source>
</evidence>
<evidence type="ECO:0000256" key="12">
    <source>
        <dbReference type="ARBA" id="ARBA00022525"/>
    </source>
</evidence>
<dbReference type="PANTHER" id="PTHR11430:SF86">
    <property type="entry name" value="PROSTAGLANDIN-H2 D-ISOMERASE"/>
    <property type="match status" value="1"/>
</dbReference>
<evidence type="ECO:0000256" key="3">
    <source>
        <dbReference type="ARBA" id="ARBA00004555"/>
    </source>
</evidence>
<evidence type="ECO:0000256" key="19">
    <source>
        <dbReference type="ARBA" id="ARBA00023098"/>
    </source>
</evidence>
<evidence type="ECO:0000256" key="25">
    <source>
        <dbReference type="ARBA" id="ARBA00023242"/>
    </source>
</evidence>
<proteinExistence type="inferred from homology"/>
<dbReference type="InterPro" id="IPR012674">
    <property type="entry name" value="Calycin"/>
</dbReference>
<dbReference type="GO" id="GO:0048471">
    <property type="term" value="C:perinuclear region of cytoplasm"/>
    <property type="evidence" value="ECO:0007669"/>
    <property type="project" value="UniProtKB-SubCell"/>
</dbReference>
<evidence type="ECO:0000256" key="13">
    <source>
        <dbReference type="ARBA" id="ARBA00022585"/>
    </source>
</evidence>
<comment type="similarity">
    <text evidence="6">Belongs to the calycin superfamily. Lipocalin family.</text>
</comment>
<dbReference type="Ensembl" id="ENSRFET00010009072.1">
    <property type="protein sequence ID" value="ENSRFEP00010008250.1"/>
    <property type="gene ID" value="ENSRFEG00010005623.1"/>
</dbReference>
<evidence type="ECO:0000256" key="11">
    <source>
        <dbReference type="ARBA" id="ARBA00022516"/>
    </source>
</evidence>
<keyword evidence="15 32" id="KW-0732">Signal</keyword>
<evidence type="ECO:0000256" key="10">
    <source>
        <dbReference type="ARBA" id="ARBA00022501"/>
    </source>
</evidence>
<keyword evidence="14" id="KW-0467">Mast cell degranulation</keyword>
<evidence type="ECO:0000256" key="2">
    <source>
        <dbReference type="ARBA" id="ARBA00004427"/>
    </source>
</evidence>
<evidence type="ECO:0000256" key="15">
    <source>
        <dbReference type="ARBA" id="ARBA00022729"/>
    </source>
</evidence>
<keyword evidence="13" id="KW-0643">Prostaglandin biosynthesis</keyword>
<evidence type="ECO:0000259" key="33">
    <source>
        <dbReference type="Pfam" id="PF00061"/>
    </source>
</evidence>
<dbReference type="AlphaFoldDB" id="A0A671E5F9"/>
<evidence type="ECO:0000256" key="23">
    <source>
        <dbReference type="ARBA" id="ARBA00023180"/>
    </source>
</evidence>
<dbReference type="PRINTS" id="PR01254">
    <property type="entry name" value="PGNDSYNTHASE"/>
</dbReference>
<feature type="signal peptide" evidence="32">
    <location>
        <begin position="1"/>
        <end position="26"/>
    </location>
</feature>
<keyword evidence="23" id="KW-0325">Glycoprotein</keyword>
<evidence type="ECO:0000256" key="27">
    <source>
        <dbReference type="ARBA" id="ARBA00023799"/>
    </source>
</evidence>
<evidence type="ECO:0000256" key="5">
    <source>
        <dbReference type="ARBA" id="ARBA00004613"/>
    </source>
</evidence>
<dbReference type="GO" id="GO:0005794">
    <property type="term" value="C:Golgi apparatus"/>
    <property type="evidence" value="ECO:0007669"/>
    <property type="project" value="UniProtKB-SubCell"/>
</dbReference>
<reference evidence="34 35" key="1">
    <citation type="journal article" date="2015" name="Annu Rev Anim Biosci">
        <title>The Genome 10K Project: a way forward.</title>
        <authorList>
            <person name="Koepfli K.P."/>
            <person name="Paten B."/>
            <person name="O'Brien S.J."/>
            <person name="Koepfli K.P."/>
            <person name="Paten B."/>
            <person name="Antunes A."/>
            <person name="Belov K."/>
            <person name="Bustamante C."/>
            <person name="Castoe T.A."/>
            <person name="Clawson H."/>
            <person name="Crawford A.J."/>
            <person name="Diekhans M."/>
            <person name="Distel D."/>
            <person name="Durbin R."/>
            <person name="Earl D."/>
            <person name="Fujita M.K."/>
            <person name="Gamble T."/>
            <person name="Georges A."/>
            <person name="Gemmell N."/>
            <person name="Gilbert M.T."/>
            <person name="Graves J.M."/>
            <person name="Green R.E."/>
            <person name="Hickey G."/>
            <person name="Jarvis E.D."/>
            <person name="Johnson W."/>
            <person name="Komissarov A."/>
            <person name="Korf I."/>
            <person name="Kuhn R."/>
            <person name="Larkin D.M."/>
            <person name="Lewin H."/>
            <person name="Lopez J.V."/>
            <person name="Ma J."/>
            <person name="Marques-Bonet T."/>
            <person name="Miller W."/>
            <person name="Murphy R."/>
            <person name="Pevzner P."/>
            <person name="Shapiro B."/>
            <person name="Steiner C."/>
            <person name="Tamazian G."/>
            <person name="Venkatesh B."/>
            <person name="Wang J."/>
            <person name="Wayne R."/>
            <person name="Wiley E."/>
            <person name="Yang H."/>
            <person name="Zhang G."/>
            <person name="Haussler D."/>
            <person name="Ryder O."/>
            <person name="O'Brien S.J."/>
        </authorList>
    </citation>
    <scope>NUCLEOTIDE SEQUENCE</scope>
</reference>
<dbReference type="PANTHER" id="PTHR11430">
    <property type="entry name" value="LIPOCALIN"/>
    <property type="match status" value="1"/>
</dbReference>
<keyword evidence="16" id="KW-0256">Endoplasmic reticulum</keyword>
<keyword evidence="20" id="KW-0472">Membrane</keyword>
<keyword evidence="21" id="KW-1015">Disulfide bond</keyword>
<dbReference type="OMA" id="SNGQWFV"/>
<comment type="catalytic activity">
    <reaction evidence="26">
        <text>prostaglandin H2 = prostaglandin D2</text>
        <dbReference type="Rhea" id="RHEA:10600"/>
        <dbReference type="ChEBI" id="CHEBI:57405"/>
        <dbReference type="ChEBI" id="CHEBI:57406"/>
        <dbReference type="EC" id="5.3.99.2"/>
    </reaction>
</comment>
<evidence type="ECO:0000256" key="32">
    <source>
        <dbReference type="SAM" id="SignalP"/>
    </source>
</evidence>
<dbReference type="Gene3D" id="2.40.128.20">
    <property type="match status" value="1"/>
</dbReference>
<evidence type="ECO:0000256" key="29">
    <source>
        <dbReference type="ARBA" id="ARBA00030654"/>
    </source>
</evidence>
<sequence length="254" mass="28424">MAALYTLWMGLALLGALGILQTPAEAQVSPQPDFQQDKFLGEWFTSGFASNSSWLRENEDQLYVSKSVVVPMENGGLNFTNIYIRWDSRAGFRGRERPSPRWWPRDTQDLILTQGSPAHSKDQCNTRSLLLQPEGTPGYYSYKSPGWGSTREVWMVDTDYEDYALLYTVGTRDLGQDAHVIFLYSMCPPSRGPRGAPVVGGAEQRPSLLLLPAPGRSQTPSDEVKEKFTTYAKAKGFTEDSIVFLPQMGERLLV</sequence>
<evidence type="ECO:0000256" key="6">
    <source>
        <dbReference type="ARBA" id="ARBA00006889"/>
    </source>
</evidence>
<keyword evidence="19" id="KW-0443">Lipid metabolism</keyword>
<dbReference type="Pfam" id="PF00061">
    <property type="entry name" value="Lipocalin"/>
    <property type="match status" value="1"/>
</dbReference>
<comment type="subcellular location">
    <subcellularLocation>
        <location evidence="4">Cytoplasm</location>
        <location evidence="4">Perinuclear region</location>
    </subcellularLocation>
    <subcellularLocation>
        <location evidence="3">Golgi apparatus</location>
    </subcellularLocation>
    <subcellularLocation>
        <location evidence="1">Nucleus membrane</location>
    </subcellularLocation>
    <subcellularLocation>
        <location evidence="2">Rough endoplasmic reticulum</location>
    </subcellularLocation>
    <subcellularLocation>
        <location evidence="5">Secreted</location>
    </subcellularLocation>
</comment>
<comment type="subunit">
    <text evidence="7">Monomer.</text>
</comment>
<keyword evidence="10" id="KW-0644">Prostaglandin metabolism</keyword>
<evidence type="ECO:0000256" key="9">
    <source>
        <dbReference type="ARBA" id="ARBA00022490"/>
    </source>
</evidence>
<evidence type="ECO:0000256" key="8">
    <source>
        <dbReference type="ARBA" id="ARBA00022448"/>
    </source>
</evidence>
<dbReference type="InterPro" id="IPR000566">
    <property type="entry name" value="Lipocln_cytosolic_FA-bd_dom"/>
</dbReference>
<reference evidence="34" key="4">
    <citation type="submission" date="2025-08" db="UniProtKB">
        <authorList>
            <consortium name="Ensembl"/>
        </authorList>
    </citation>
    <scope>IDENTIFICATION</scope>
</reference>
<evidence type="ECO:0000256" key="31">
    <source>
        <dbReference type="ARBA" id="ARBA00032350"/>
    </source>
</evidence>
<dbReference type="Proteomes" id="UP000472240">
    <property type="component" value="Chromosome 12"/>
</dbReference>
<reference evidence="35" key="3">
    <citation type="submission" date="2018-12" db="EMBL/GenBank/DDBJ databases">
        <title>G10K-VGP greater horseshoe bat female genome, primary haplotype.</title>
        <authorList>
            <person name="Teeling E."/>
            <person name="Myers G."/>
            <person name="Vernes S."/>
            <person name="Pippel M."/>
            <person name="Winkler S."/>
            <person name="Fedrigo O."/>
            <person name="Rhie A."/>
            <person name="Koren S."/>
            <person name="Phillippy A."/>
            <person name="Lewin H."/>
            <person name="Damas J."/>
            <person name="Howe K."/>
            <person name="Mountcastle J."/>
            <person name="Jarvis E.D."/>
        </authorList>
    </citation>
    <scope>NUCLEOTIDE SEQUENCE [LARGE SCALE GENOMIC DNA]</scope>
</reference>
<evidence type="ECO:0000256" key="17">
    <source>
        <dbReference type="ARBA" id="ARBA00022832"/>
    </source>
</evidence>
<keyword evidence="17" id="KW-0276">Fatty acid metabolism</keyword>
<evidence type="ECO:0000256" key="16">
    <source>
        <dbReference type="ARBA" id="ARBA00022824"/>
    </source>
</evidence>
<evidence type="ECO:0000256" key="14">
    <source>
        <dbReference type="ARBA" id="ARBA00022675"/>
    </source>
</evidence>
<evidence type="ECO:0000256" key="28">
    <source>
        <dbReference type="ARBA" id="ARBA00023891"/>
    </source>
</evidence>
<feature type="domain" description="Lipocalin/cytosolic fatty-acid binding" evidence="33">
    <location>
        <begin position="120"/>
        <end position="185"/>
    </location>
</feature>
<keyword evidence="9" id="KW-0963">Cytoplasm</keyword>
<keyword evidence="8" id="KW-0813">Transport</keyword>
<gene>
    <name evidence="34" type="primary">PTGDS</name>
</gene>
<keyword evidence="25" id="KW-0539">Nucleus</keyword>
<organism evidence="34 35">
    <name type="scientific">Rhinolophus ferrumequinum</name>
    <name type="common">Greater horseshoe bat</name>
    <dbReference type="NCBI Taxonomy" id="59479"/>
    <lineage>
        <taxon>Eukaryota</taxon>
        <taxon>Metazoa</taxon>
        <taxon>Chordata</taxon>
        <taxon>Craniata</taxon>
        <taxon>Vertebrata</taxon>
        <taxon>Euteleostomi</taxon>
        <taxon>Mammalia</taxon>
        <taxon>Eutheria</taxon>
        <taxon>Laurasiatheria</taxon>
        <taxon>Chiroptera</taxon>
        <taxon>Yinpterochiroptera</taxon>
        <taxon>Rhinolophoidea</taxon>
        <taxon>Rhinolophidae</taxon>
        <taxon>Rhinolophinae</taxon>
        <taxon>Rhinolophus</taxon>
    </lineage>
</organism>
<evidence type="ECO:0000256" key="30">
    <source>
        <dbReference type="ARBA" id="ARBA00031917"/>
    </source>
</evidence>
<dbReference type="GO" id="GO:0036094">
    <property type="term" value="F:small molecule binding"/>
    <property type="evidence" value="ECO:0007669"/>
    <property type="project" value="InterPro"/>
</dbReference>
<dbReference type="GO" id="GO:0043303">
    <property type="term" value="P:mast cell degranulation"/>
    <property type="evidence" value="ECO:0007669"/>
    <property type="project" value="UniProtKB-KW"/>
</dbReference>
<dbReference type="GO" id="GO:0004667">
    <property type="term" value="F:prostaglandin-D synthase activity"/>
    <property type="evidence" value="ECO:0007669"/>
    <property type="project" value="UniProtKB-EC"/>
</dbReference>
<keyword evidence="24" id="KW-0413">Isomerase</keyword>
<dbReference type="FunCoup" id="A0A671E5F9">
    <property type="interactions" value="61"/>
</dbReference>
<evidence type="ECO:0000256" key="26">
    <source>
        <dbReference type="ARBA" id="ARBA00023698"/>
    </source>
</evidence>
<evidence type="ECO:0000256" key="21">
    <source>
        <dbReference type="ARBA" id="ARBA00023157"/>
    </source>
</evidence>
<keyword evidence="18" id="KW-0333">Golgi apparatus</keyword>
<dbReference type="EC" id="5.3.99.2" evidence="27"/>
<keyword evidence="11" id="KW-0444">Lipid biosynthesis</keyword>